<evidence type="ECO:0000256" key="4">
    <source>
        <dbReference type="ARBA" id="ARBA00038054"/>
    </source>
</evidence>
<dbReference type="PANTHER" id="PTHR33798">
    <property type="entry name" value="FLAVOPROTEIN OXYGENASE"/>
    <property type="match status" value="1"/>
</dbReference>
<evidence type="ECO:0000256" key="3">
    <source>
        <dbReference type="ARBA" id="ARBA00022643"/>
    </source>
</evidence>
<proteinExistence type="inferred from homology"/>
<comment type="similarity">
    <text evidence="4">Belongs to the flavoredoxin family.</text>
</comment>
<evidence type="ECO:0000256" key="2">
    <source>
        <dbReference type="ARBA" id="ARBA00022630"/>
    </source>
</evidence>
<keyword evidence="2" id="KW-0285">Flavoprotein</keyword>
<protein>
    <recommendedName>
        <fullName evidence="7">Flavin reductase</fullName>
    </recommendedName>
</protein>
<dbReference type="PANTHER" id="PTHR33798:SF5">
    <property type="entry name" value="FLAVIN REDUCTASE LIKE DOMAIN-CONTAINING PROTEIN"/>
    <property type="match status" value="1"/>
</dbReference>
<evidence type="ECO:0008006" key="7">
    <source>
        <dbReference type="Google" id="ProtNLM"/>
    </source>
</evidence>
<comment type="cofactor">
    <cofactor evidence="1">
        <name>FMN</name>
        <dbReference type="ChEBI" id="CHEBI:58210"/>
    </cofactor>
</comment>
<dbReference type="RefSeq" id="WP_340339220.1">
    <property type="nucleotide sequence ID" value="NZ_JBBKZS010000024.1"/>
</dbReference>
<dbReference type="EMBL" id="JBBKZS010000024">
    <property type="protein sequence ID" value="MEJ8859180.1"/>
    <property type="molecule type" value="Genomic_DNA"/>
</dbReference>
<keyword evidence="6" id="KW-1185">Reference proteome</keyword>
<dbReference type="Gene3D" id="2.30.110.10">
    <property type="entry name" value="Electron Transport, Fmn-binding Protein, Chain A"/>
    <property type="match status" value="1"/>
</dbReference>
<dbReference type="SUPFAM" id="SSF50475">
    <property type="entry name" value="FMN-binding split barrel"/>
    <property type="match status" value="1"/>
</dbReference>
<comment type="caution">
    <text evidence="5">The sequence shown here is derived from an EMBL/GenBank/DDBJ whole genome shotgun (WGS) entry which is preliminary data.</text>
</comment>
<organism evidence="5 6">
    <name type="scientific">Variovorax robiniae</name>
    <dbReference type="NCBI Taxonomy" id="1836199"/>
    <lineage>
        <taxon>Bacteria</taxon>
        <taxon>Pseudomonadati</taxon>
        <taxon>Pseudomonadota</taxon>
        <taxon>Betaproteobacteria</taxon>
        <taxon>Burkholderiales</taxon>
        <taxon>Comamonadaceae</taxon>
        <taxon>Variovorax</taxon>
    </lineage>
</organism>
<reference evidence="5 6" key="1">
    <citation type="submission" date="2024-03" db="EMBL/GenBank/DDBJ databases">
        <title>Novel species of the genus Variovorax.</title>
        <authorList>
            <person name="Liu Q."/>
            <person name="Xin Y.-H."/>
        </authorList>
    </citation>
    <scope>NUCLEOTIDE SEQUENCE [LARGE SCALE GENOMIC DNA]</scope>
    <source>
        <strain evidence="5 6">KACC 18901</strain>
    </source>
</reference>
<dbReference type="InterPro" id="IPR012349">
    <property type="entry name" value="Split_barrel_FMN-bd"/>
</dbReference>
<sequence>MRPTFAPTMSLLPTGSIGPRPIALVTSLGADGLCNAEPFSAFSFMGEEPPLFVIAIDSC</sequence>
<accession>A0ABU8XH58</accession>
<evidence type="ECO:0000313" key="5">
    <source>
        <dbReference type="EMBL" id="MEJ8859180.1"/>
    </source>
</evidence>
<name>A0ABU8XH58_9BURK</name>
<keyword evidence="3" id="KW-0288">FMN</keyword>
<gene>
    <name evidence="5" type="ORF">WKW79_31755</name>
</gene>
<dbReference type="Proteomes" id="UP001367030">
    <property type="component" value="Unassembled WGS sequence"/>
</dbReference>
<evidence type="ECO:0000256" key="1">
    <source>
        <dbReference type="ARBA" id="ARBA00001917"/>
    </source>
</evidence>
<evidence type="ECO:0000313" key="6">
    <source>
        <dbReference type="Proteomes" id="UP001367030"/>
    </source>
</evidence>